<keyword evidence="3" id="KW-0862">Zinc</keyword>
<keyword evidence="1" id="KW-0479">Metal-binding</keyword>
<dbReference type="PROSITE" id="PS00518">
    <property type="entry name" value="ZF_RING_1"/>
    <property type="match status" value="1"/>
</dbReference>
<organism evidence="7 8">
    <name type="scientific">Sinanodonta woodiana</name>
    <name type="common">Chinese pond mussel</name>
    <name type="synonym">Anodonta woodiana</name>
    <dbReference type="NCBI Taxonomy" id="1069815"/>
    <lineage>
        <taxon>Eukaryota</taxon>
        <taxon>Metazoa</taxon>
        <taxon>Spiralia</taxon>
        <taxon>Lophotrochozoa</taxon>
        <taxon>Mollusca</taxon>
        <taxon>Bivalvia</taxon>
        <taxon>Autobranchia</taxon>
        <taxon>Heteroconchia</taxon>
        <taxon>Palaeoheterodonta</taxon>
        <taxon>Unionida</taxon>
        <taxon>Unionoidea</taxon>
        <taxon>Unionidae</taxon>
        <taxon>Unioninae</taxon>
        <taxon>Sinanodonta</taxon>
    </lineage>
</organism>
<feature type="transmembrane region" description="Helical" evidence="5">
    <location>
        <begin position="454"/>
        <end position="472"/>
    </location>
</feature>
<dbReference type="CDD" id="cd16554">
    <property type="entry name" value="RING-HC_RNF180"/>
    <property type="match status" value="1"/>
</dbReference>
<dbReference type="PROSITE" id="PS50089">
    <property type="entry name" value="ZF_RING_2"/>
    <property type="match status" value="1"/>
</dbReference>
<evidence type="ECO:0000256" key="1">
    <source>
        <dbReference type="ARBA" id="ARBA00022723"/>
    </source>
</evidence>
<dbReference type="InterPro" id="IPR013083">
    <property type="entry name" value="Znf_RING/FYVE/PHD"/>
</dbReference>
<dbReference type="PANTHER" id="PTHR46717:SF1">
    <property type="entry name" value="E3 UBIQUITIN-PROTEIN LIGASE RNF180"/>
    <property type="match status" value="1"/>
</dbReference>
<protein>
    <recommendedName>
        <fullName evidence="6">RING-type domain-containing protein</fullName>
    </recommendedName>
</protein>
<dbReference type="Proteomes" id="UP001634394">
    <property type="component" value="Unassembled WGS sequence"/>
</dbReference>
<dbReference type="Pfam" id="PF00097">
    <property type="entry name" value="zf-C3HC4"/>
    <property type="match status" value="1"/>
</dbReference>
<keyword evidence="5" id="KW-0812">Transmembrane</keyword>
<proteinExistence type="predicted"/>
<evidence type="ECO:0000256" key="4">
    <source>
        <dbReference type="PROSITE-ProRule" id="PRU00175"/>
    </source>
</evidence>
<dbReference type="PANTHER" id="PTHR46717">
    <property type="entry name" value="E3 UBIQUITIN-PROTEIN LIGASE RNF180"/>
    <property type="match status" value="1"/>
</dbReference>
<dbReference type="EMBL" id="JBJQND010000002">
    <property type="protein sequence ID" value="KAL3887265.1"/>
    <property type="molecule type" value="Genomic_DNA"/>
</dbReference>
<evidence type="ECO:0000313" key="7">
    <source>
        <dbReference type="EMBL" id="KAL3887265.1"/>
    </source>
</evidence>
<dbReference type="InterPro" id="IPR001841">
    <property type="entry name" value="Znf_RING"/>
</dbReference>
<keyword evidence="2 4" id="KW-0863">Zinc-finger</keyword>
<feature type="domain" description="RING-type" evidence="6">
    <location>
        <begin position="341"/>
        <end position="383"/>
    </location>
</feature>
<comment type="caution">
    <text evidence="7">The sequence shown here is derived from an EMBL/GenBank/DDBJ whole genome shotgun (WGS) entry which is preliminary data.</text>
</comment>
<evidence type="ECO:0000256" key="3">
    <source>
        <dbReference type="ARBA" id="ARBA00022833"/>
    </source>
</evidence>
<keyword evidence="5" id="KW-0472">Membrane</keyword>
<dbReference type="InterPro" id="IPR018957">
    <property type="entry name" value="Znf_C3HC4_RING-type"/>
</dbReference>
<evidence type="ECO:0000256" key="2">
    <source>
        <dbReference type="ARBA" id="ARBA00022771"/>
    </source>
</evidence>
<sequence length="504" mass="57355">MKDRESKETCDDAENINVWFIDLEASPSWIQSLVTKGKWMKGKLVCPKCQGRLGSFDFIRTLRCPCLKHELPSIHILKARVDAETTFNLDESSDSRIVRPNISPSVTRDLLQNRHGVYQAASIHKSLNKNEGHAVTIGSPNLQLIGNIKDDHQPFKTGEDSKSLRLLKTLSGNDIQKDNFPVSALETHSRSCFDSISAAQNKELGSLMNQRWNSVVGRVNVHGQNESSALRGINLTGQNQENSAVNLSNNLQSIDTNRTVIHGNNSKNRSISGNIEGVFLEQDLYPDLPSSSNTTRRRKGRRKNRFTVLEDQTFIEVSISSSAKEEDDKLSVPVIPEENLCAVCLDLYFSPQRCYPCLHMFCEPCLRRLAYNQPTNTACPLCRVVIEYCIPDQDLAHKLRTQFAKAYKARKHEERKIQQEYCRLPQKGFHFFHYPRNRLLRVSPLGIPYVMFKIAFYFLLVYVMFVGVTAIIQWQMYPEVTSEEFSGISNSHLSPRTGRSTIIR</sequence>
<accession>A0ABD3XNL3</accession>
<name>A0ABD3XNL3_SINWO</name>
<evidence type="ECO:0000256" key="5">
    <source>
        <dbReference type="SAM" id="Phobius"/>
    </source>
</evidence>
<evidence type="ECO:0000313" key="8">
    <source>
        <dbReference type="Proteomes" id="UP001634394"/>
    </source>
</evidence>
<dbReference type="InterPro" id="IPR017907">
    <property type="entry name" value="Znf_RING_CS"/>
</dbReference>
<keyword evidence="5" id="KW-1133">Transmembrane helix</keyword>
<dbReference type="SUPFAM" id="SSF57850">
    <property type="entry name" value="RING/U-box"/>
    <property type="match status" value="1"/>
</dbReference>
<gene>
    <name evidence="7" type="ORF">ACJMK2_027208</name>
</gene>
<dbReference type="Gene3D" id="3.30.40.10">
    <property type="entry name" value="Zinc/RING finger domain, C3HC4 (zinc finger)"/>
    <property type="match status" value="1"/>
</dbReference>
<dbReference type="GO" id="GO:0008270">
    <property type="term" value="F:zinc ion binding"/>
    <property type="evidence" value="ECO:0007669"/>
    <property type="project" value="UniProtKB-KW"/>
</dbReference>
<dbReference type="InterPro" id="IPR033263">
    <property type="entry name" value="RNF180"/>
</dbReference>
<keyword evidence="8" id="KW-1185">Reference proteome</keyword>
<dbReference type="SMART" id="SM00184">
    <property type="entry name" value="RING"/>
    <property type="match status" value="1"/>
</dbReference>
<evidence type="ECO:0000259" key="6">
    <source>
        <dbReference type="PROSITE" id="PS50089"/>
    </source>
</evidence>
<reference evidence="7 8" key="1">
    <citation type="submission" date="2024-11" db="EMBL/GenBank/DDBJ databases">
        <title>Chromosome-level genome assembly of the freshwater bivalve Anodonta woodiana.</title>
        <authorList>
            <person name="Chen X."/>
        </authorList>
    </citation>
    <scope>NUCLEOTIDE SEQUENCE [LARGE SCALE GENOMIC DNA]</scope>
    <source>
        <strain evidence="7">MN2024</strain>
        <tissue evidence="7">Gills</tissue>
    </source>
</reference>
<dbReference type="AlphaFoldDB" id="A0ABD3XNL3"/>